<feature type="chain" id="PRO_5041403496" description="DUF4124 domain-containing protein" evidence="1">
    <location>
        <begin position="22"/>
        <end position="172"/>
    </location>
</feature>
<dbReference type="EMBL" id="BSNC01000003">
    <property type="protein sequence ID" value="GLP95635.1"/>
    <property type="molecule type" value="Genomic_DNA"/>
</dbReference>
<dbReference type="Proteomes" id="UP001161422">
    <property type="component" value="Unassembled WGS sequence"/>
</dbReference>
<accession>A0AA37VYY8</accession>
<evidence type="ECO:0008006" key="4">
    <source>
        <dbReference type="Google" id="ProtNLM"/>
    </source>
</evidence>
<comment type="caution">
    <text evidence="2">The sequence shown here is derived from an EMBL/GenBank/DDBJ whole genome shotgun (WGS) entry which is preliminary data.</text>
</comment>
<keyword evidence="3" id="KW-1185">Reference proteome</keyword>
<name>A0AA37VYY8_9GAMM</name>
<evidence type="ECO:0000313" key="2">
    <source>
        <dbReference type="EMBL" id="GLP95635.1"/>
    </source>
</evidence>
<proteinExistence type="predicted"/>
<dbReference type="AlphaFoldDB" id="A0AA37VYY8"/>
<protein>
    <recommendedName>
        <fullName evidence="4">DUF4124 domain-containing protein</fullName>
    </recommendedName>
</protein>
<gene>
    <name evidence="2" type="ORF">GCM10007895_09410</name>
</gene>
<feature type="signal peptide" evidence="1">
    <location>
        <begin position="1"/>
        <end position="21"/>
    </location>
</feature>
<reference evidence="2" key="2">
    <citation type="submission" date="2023-01" db="EMBL/GenBank/DDBJ databases">
        <title>Draft genome sequence of Paraferrimonas sedimenticola strain NBRC 101628.</title>
        <authorList>
            <person name="Sun Q."/>
            <person name="Mori K."/>
        </authorList>
    </citation>
    <scope>NUCLEOTIDE SEQUENCE</scope>
    <source>
        <strain evidence="2">NBRC 101628</strain>
    </source>
</reference>
<evidence type="ECO:0000313" key="3">
    <source>
        <dbReference type="Proteomes" id="UP001161422"/>
    </source>
</evidence>
<organism evidence="2 3">
    <name type="scientific">Paraferrimonas sedimenticola</name>
    <dbReference type="NCBI Taxonomy" id="375674"/>
    <lineage>
        <taxon>Bacteria</taxon>
        <taxon>Pseudomonadati</taxon>
        <taxon>Pseudomonadota</taxon>
        <taxon>Gammaproteobacteria</taxon>
        <taxon>Alteromonadales</taxon>
        <taxon>Ferrimonadaceae</taxon>
        <taxon>Paraferrimonas</taxon>
    </lineage>
</organism>
<sequence length="172" mass="20097">MAMRTAIALILFGLLSNTVHAQVFKCVHEDKIVFSQTSCPKEYRESEVSYSHGFTFEISNDPVKGDKLITLVELLQSQDLPQEQMLEQIATEISRIQQENDYLELLKESELKTLERRRYWQKQGQSDAAFAKSQLKVRQHYNNLVSDNLLYIVRLETYRDELIQTPEEIENP</sequence>
<reference evidence="2" key="1">
    <citation type="journal article" date="2014" name="Int. J. Syst. Evol. Microbiol.">
        <title>Complete genome sequence of Corynebacterium casei LMG S-19264T (=DSM 44701T), isolated from a smear-ripened cheese.</title>
        <authorList>
            <consortium name="US DOE Joint Genome Institute (JGI-PGF)"/>
            <person name="Walter F."/>
            <person name="Albersmeier A."/>
            <person name="Kalinowski J."/>
            <person name="Ruckert C."/>
        </authorList>
    </citation>
    <scope>NUCLEOTIDE SEQUENCE</scope>
    <source>
        <strain evidence="2">NBRC 101628</strain>
    </source>
</reference>
<keyword evidence="1" id="KW-0732">Signal</keyword>
<evidence type="ECO:0000256" key="1">
    <source>
        <dbReference type="SAM" id="SignalP"/>
    </source>
</evidence>